<dbReference type="Pfam" id="PF02965">
    <property type="entry name" value="Met_synt_B12"/>
    <property type="match status" value="1"/>
</dbReference>
<gene>
    <name evidence="3" type="ORF">HMPREF1534_00413</name>
</gene>
<dbReference type="InterPro" id="IPR004223">
    <property type="entry name" value="VitB12-dep_Met_synth_activ_dom"/>
</dbReference>
<dbReference type="InterPro" id="IPR037010">
    <property type="entry name" value="VitB12-dep_Met_synth_activ_sf"/>
</dbReference>
<accession>U6RQI9</accession>
<comment type="caution">
    <text evidence="3">The sequence shown here is derived from an EMBL/GenBank/DDBJ whole genome shotgun (WGS) entry which is preliminary data.</text>
</comment>
<evidence type="ECO:0000259" key="2">
    <source>
        <dbReference type="PROSITE" id="PS50974"/>
    </source>
</evidence>
<dbReference type="PROSITE" id="PS50974">
    <property type="entry name" value="ADOMET_ACTIVATION"/>
    <property type="match status" value="1"/>
</dbReference>
<dbReference type="SUPFAM" id="SSF56507">
    <property type="entry name" value="Methionine synthase activation domain-like"/>
    <property type="match status" value="1"/>
</dbReference>
<keyword evidence="1" id="KW-0808">Transferase</keyword>
<name>U6RQI9_9BACT</name>
<dbReference type="GO" id="GO:0005829">
    <property type="term" value="C:cytosol"/>
    <property type="evidence" value="ECO:0007669"/>
    <property type="project" value="TreeGrafter"/>
</dbReference>
<dbReference type="Gene3D" id="3.10.196.10">
    <property type="entry name" value="Vitamin B12-dependent methionine synthase, activation domain"/>
    <property type="match status" value="1"/>
</dbReference>
<evidence type="ECO:0000313" key="3">
    <source>
        <dbReference type="EMBL" id="EOA58036.1"/>
    </source>
</evidence>
<dbReference type="PANTHER" id="PTHR45833">
    <property type="entry name" value="METHIONINE SYNTHASE"/>
    <property type="match status" value="1"/>
</dbReference>
<organism evidence="3 4">
    <name type="scientific">Phocaeicola massiliensis B84634 = Timone 84634 = DSM 17679 = JCM 13223</name>
    <dbReference type="NCBI Taxonomy" id="1121098"/>
    <lineage>
        <taxon>Bacteria</taxon>
        <taxon>Pseudomonadati</taxon>
        <taxon>Bacteroidota</taxon>
        <taxon>Bacteroidia</taxon>
        <taxon>Bacteroidales</taxon>
        <taxon>Bacteroidaceae</taxon>
        <taxon>Phocaeicola</taxon>
    </lineage>
</organism>
<sequence length="296" mass="33635">MIVHYKIHQVSEYINWIYFFHAWGFQPKYAAIADIHGCDSCRAMWLAGFPEKERPKAAEAMQLLKEAHRMLNELDADFETHGIFRLMDANADGDNLYLDGSTRFPLLRQQAVKCKADEPFLCLSDFVRPLSSGIKDKVGAFATTVDADMEHLYDKDDYKRMLVQTLADRLAEATAEKLHEDIRKTTWGYAPNENLSVKDLHNEKYQGIRPAVGYPSLPDQSVNFVLNELLDMKQIGISLTENGMMKPHASVSGLMFAHPASCYFSIGKIGEDQLTDYANRRGMNIKEMKKFLAANL</sequence>
<dbReference type="Proteomes" id="UP000017831">
    <property type="component" value="Unassembled WGS sequence"/>
</dbReference>
<keyword evidence="1" id="KW-0489">Methyltransferase</keyword>
<keyword evidence="4" id="KW-1185">Reference proteome</keyword>
<dbReference type="GeneID" id="60063514"/>
<protein>
    <recommendedName>
        <fullName evidence="2">AdoMet activation domain-containing protein</fullName>
    </recommendedName>
</protein>
<feature type="domain" description="AdoMet activation" evidence="2">
    <location>
        <begin position="1"/>
        <end position="296"/>
    </location>
</feature>
<reference evidence="3 4" key="1">
    <citation type="submission" date="2013-04" db="EMBL/GenBank/DDBJ databases">
        <title>The Genome Sequence of Bacteroides massiliensis DSM 17679.</title>
        <authorList>
            <consortium name="The Broad Institute Genomics Platform"/>
            <person name="Earl A."/>
            <person name="Ward D."/>
            <person name="Feldgarden M."/>
            <person name="Gevers D."/>
            <person name="Martens E."/>
            <person name="Fenner L."/>
            <person name="Roux V."/>
            <person name="Mallet M.N."/>
            <person name="Raoult D."/>
            <person name="Walker B."/>
            <person name="Young S."/>
            <person name="Zeng Q."/>
            <person name="Gargeya S."/>
            <person name="Fitzgerald M."/>
            <person name="Haas B."/>
            <person name="Abouelleil A."/>
            <person name="Allen A.W."/>
            <person name="Alvarado L."/>
            <person name="Arachchi H.M."/>
            <person name="Berlin A.M."/>
            <person name="Chapman S.B."/>
            <person name="Gainer-Dewar J."/>
            <person name="Goldberg J."/>
            <person name="Griggs A."/>
            <person name="Gujja S."/>
            <person name="Hansen M."/>
            <person name="Howarth C."/>
            <person name="Imamovic A."/>
            <person name="Ireland A."/>
            <person name="Larimer J."/>
            <person name="McCowan C."/>
            <person name="Murphy C."/>
            <person name="Pearson M."/>
            <person name="Poon T.W."/>
            <person name="Priest M."/>
            <person name="Roberts A."/>
            <person name="Saif S."/>
            <person name="Shea T."/>
            <person name="Sisk P."/>
            <person name="Sykes S."/>
            <person name="Wortman J."/>
            <person name="Nusbaum C."/>
            <person name="Birren B."/>
        </authorList>
    </citation>
    <scope>NUCLEOTIDE SEQUENCE [LARGE SCALE GENOMIC DNA]</scope>
    <source>
        <strain evidence="4">B84634 / Timone 84634 / DSM 17679 / JCM 13223</strain>
    </source>
</reference>
<dbReference type="GO" id="GO:0032259">
    <property type="term" value="P:methylation"/>
    <property type="evidence" value="ECO:0007669"/>
    <property type="project" value="UniProtKB-KW"/>
</dbReference>
<dbReference type="RefSeq" id="WP_005936444.1">
    <property type="nucleotide sequence ID" value="NZ_KB890320.1"/>
</dbReference>
<proteinExistence type="predicted"/>
<dbReference type="eggNOG" id="COG1410">
    <property type="taxonomic scope" value="Bacteria"/>
</dbReference>
<dbReference type="PATRIC" id="fig|1121098.3.peg.418"/>
<dbReference type="GO" id="GO:0008705">
    <property type="term" value="F:methionine synthase activity"/>
    <property type="evidence" value="ECO:0007669"/>
    <property type="project" value="InterPro"/>
</dbReference>
<dbReference type="EMBL" id="AQHY01000006">
    <property type="protein sequence ID" value="EOA58036.1"/>
    <property type="molecule type" value="Genomic_DNA"/>
</dbReference>
<dbReference type="HOGENOM" id="CLU_058052_0_0_10"/>
<dbReference type="Gene3D" id="1.10.288.10">
    <property type="entry name" value="Cobalamin-dependent Methionine Synthase, domain 2"/>
    <property type="match status" value="1"/>
</dbReference>
<evidence type="ECO:0000256" key="1">
    <source>
        <dbReference type="PROSITE-ProRule" id="PRU00346"/>
    </source>
</evidence>
<dbReference type="InterPro" id="IPR050554">
    <property type="entry name" value="Met_Synthase/Corrinoid"/>
</dbReference>
<dbReference type="AlphaFoldDB" id="U6RQI9"/>
<dbReference type="OrthoDB" id="9803687at2"/>
<evidence type="ECO:0000313" key="4">
    <source>
        <dbReference type="Proteomes" id="UP000017831"/>
    </source>
</evidence>
<dbReference type="STRING" id="1121098.HMPREF1534_00413"/>